<keyword evidence="1" id="KW-1133">Transmembrane helix</keyword>
<feature type="transmembrane region" description="Helical" evidence="1">
    <location>
        <begin position="64"/>
        <end position="87"/>
    </location>
</feature>
<feature type="transmembrane region" description="Helical" evidence="1">
    <location>
        <begin position="38"/>
        <end position="58"/>
    </location>
</feature>
<feature type="transmembrane region" description="Helical" evidence="1">
    <location>
        <begin position="6"/>
        <end position="26"/>
    </location>
</feature>
<keyword evidence="1" id="KW-0472">Membrane</keyword>
<sequence length="245" mass="26964">MGAALGYSGVYYLLALAFMICVNVFFKRQKAVEQGEALSMAFSASFSNLVLVGVPLFLWLDESLLISLIYMIIPLHSIVLFLFASLMKAAQNQGNQRCLSIQSIPFLSWAMLVGVVLSQLHVWDGVDMENAKSYIVNTLQLGSIWVLSSRLTRGKFDCNCFKSAVSMTLAKTIVMPAFFFIALVPFSFSMAVQMAMLAGLPIGLNTMGFTVGASHEMKQSLSLALVISTVLSLLFIPIMFYCFQL</sequence>
<feature type="transmembrane region" description="Helical" evidence="1">
    <location>
        <begin position="99"/>
        <end position="122"/>
    </location>
</feature>
<proteinExistence type="predicted"/>
<feature type="transmembrane region" description="Helical" evidence="1">
    <location>
        <begin position="134"/>
        <end position="152"/>
    </location>
</feature>
<keyword evidence="1" id="KW-0812">Transmembrane</keyword>
<evidence type="ECO:0000256" key="1">
    <source>
        <dbReference type="SAM" id="Phobius"/>
    </source>
</evidence>
<feature type="transmembrane region" description="Helical" evidence="1">
    <location>
        <begin position="220"/>
        <end position="243"/>
    </location>
</feature>
<reference evidence="2" key="1">
    <citation type="journal article" date="2015" name="MBio">
        <title>Eco-Evolutionary Dynamics of Episomes among Ecologically Cohesive Bacterial Populations.</title>
        <authorList>
            <person name="Xue H."/>
            <person name="Cordero O.X."/>
            <person name="Camas F.M."/>
            <person name="Trimble W."/>
            <person name="Meyer F."/>
            <person name="Guglielmini J."/>
            <person name="Rocha E.P."/>
            <person name="Polz M.F."/>
        </authorList>
    </citation>
    <scope>NUCLEOTIDE SEQUENCE</scope>
    <source>
        <strain evidence="2">5S_214</strain>
    </source>
</reference>
<evidence type="ECO:0000313" key="2">
    <source>
        <dbReference type="EMBL" id="AKN37579.1"/>
    </source>
</evidence>
<dbReference type="AlphaFoldDB" id="A0A0H3ZUS3"/>
<protein>
    <submittedName>
        <fullName evidence="2">Uncharacterized protein</fullName>
    </submittedName>
</protein>
<accession>A0A0H3ZUS3</accession>
<organism evidence="2">
    <name type="scientific">Vibrio splendidus</name>
    <dbReference type="NCBI Taxonomy" id="29497"/>
    <lineage>
        <taxon>Bacteria</taxon>
        <taxon>Pseudomonadati</taxon>
        <taxon>Pseudomonadota</taxon>
        <taxon>Gammaproteobacteria</taxon>
        <taxon>Vibrionales</taxon>
        <taxon>Vibrionaceae</taxon>
        <taxon>Vibrio</taxon>
    </lineage>
</organism>
<dbReference type="EMBL" id="KP795539">
    <property type="protein sequence ID" value="AKN37579.1"/>
    <property type="molecule type" value="Genomic_DNA"/>
</dbReference>
<name>A0A0H3ZUS3_VIBSP</name>
<feature type="transmembrane region" description="Helical" evidence="1">
    <location>
        <begin position="173"/>
        <end position="200"/>
    </location>
</feature>